<dbReference type="InterPro" id="IPR007152">
    <property type="entry name" value="DUF354"/>
</dbReference>
<dbReference type="Pfam" id="PF04007">
    <property type="entry name" value="DUF354"/>
    <property type="match status" value="1"/>
</dbReference>
<keyword evidence="2" id="KW-1185">Reference proteome</keyword>
<accession>A0A918PM57</accession>
<dbReference type="SUPFAM" id="SSF53756">
    <property type="entry name" value="UDP-Glycosyltransferase/glycogen phosphorylase"/>
    <property type="match status" value="1"/>
</dbReference>
<evidence type="ECO:0000313" key="2">
    <source>
        <dbReference type="Proteomes" id="UP000619457"/>
    </source>
</evidence>
<dbReference type="PIRSF" id="PIRSF005357">
    <property type="entry name" value="UCP005357"/>
    <property type="match status" value="1"/>
</dbReference>
<dbReference type="PANTHER" id="PTHR39662">
    <property type="entry name" value="DUF354 DOMAIN-CONTAINING PROTEIN-RELATED"/>
    <property type="match status" value="1"/>
</dbReference>
<dbReference type="Proteomes" id="UP000619457">
    <property type="component" value="Unassembled WGS sequence"/>
</dbReference>
<name>A0A918PM57_9BACT</name>
<dbReference type="EMBL" id="BMWX01000001">
    <property type="protein sequence ID" value="GGZ14921.1"/>
    <property type="molecule type" value="Genomic_DNA"/>
</dbReference>
<proteinExistence type="predicted"/>
<gene>
    <name evidence="1" type="ORF">GCM10007049_03670</name>
</gene>
<comment type="caution">
    <text evidence="1">The sequence shown here is derived from an EMBL/GenBank/DDBJ whole genome shotgun (WGS) entry which is preliminary data.</text>
</comment>
<reference evidence="1" key="1">
    <citation type="journal article" date="2014" name="Int. J. Syst. Evol. Microbiol.">
        <title>Complete genome sequence of Corynebacterium casei LMG S-19264T (=DSM 44701T), isolated from a smear-ripened cheese.</title>
        <authorList>
            <consortium name="US DOE Joint Genome Institute (JGI-PGF)"/>
            <person name="Walter F."/>
            <person name="Albersmeier A."/>
            <person name="Kalinowski J."/>
            <person name="Ruckert C."/>
        </authorList>
    </citation>
    <scope>NUCLEOTIDE SEQUENCE</scope>
    <source>
        <strain evidence="1">KCTC 12368</strain>
    </source>
</reference>
<evidence type="ECO:0000313" key="1">
    <source>
        <dbReference type="EMBL" id="GGZ14921.1"/>
    </source>
</evidence>
<reference evidence="1" key="2">
    <citation type="submission" date="2020-09" db="EMBL/GenBank/DDBJ databases">
        <authorList>
            <person name="Sun Q."/>
            <person name="Kim S."/>
        </authorList>
    </citation>
    <scope>NUCLEOTIDE SEQUENCE</scope>
    <source>
        <strain evidence="1">KCTC 12368</strain>
    </source>
</reference>
<protein>
    <submittedName>
        <fullName evidence="1">Uncharacterized protein</fullName>
    </submittedName>
</protein>
<sequence>MTSQGHEILFVSRNKEIEHILLDSYDIPYIDRGKGKNGKLGKFFYLLYADFTLYKIARKFKPDAFLNFLHPYPSHVASFIKKPSIVFSDTEHASLHTNLTVPYATEIHTPACYRTDLGEKHNRFNGYMELSYLHPNYFTPDPSILDIIGVKENEKFAIVRFVAWGAAHDFGHTGMSMDNKRKAIKEISKYARPLITSEKELPEDLEQYRIKIPIHKMHDAIYYSSLLYGESATMASEAAVLGTPAIFMDNDGRGYTDEQEAKYQLVNNYTESPEDQEKSILKAVEILSNPDSKDLYKAKRNELLNDTIDTTKYMIEVLLKHEPNKVKSH</sequence>
<organism evidence="1 2">
    <name type="scientific">Echinicola pacifica</name>
    <dbReference type="NCBI Taxonomy" id="346377"/>
    <lineage>
        <taxon>Bacteria</taxon>
        <taxon>Pseudomonadati</taxon>
        <taxon>Bacteroidota</taxon>
        <taxon>Cytophagia</taxon>
        <taxon>Cytophagales</taxon>
        <taxon>Cyclobacteriaceae</taxon>
        <taxon>Echinicola</taxon>
    </lineage>
</organism>
<dbReference type="AlphaFoldDB" id="A0A918PM57"/>
<dbReference type="PANTHER" id="PTHR39662:SF1">
    <property type="entry name" value="DUF354 DOMAIN-CONTAINING PROTEIN"/>
    <property type="match status" value="1"/>
</dbReference>